<gene>
    <name evidence="2" type="ORF">MKO06_16730</name>
</gene>
<evidence type="ECO:0000313" key="3">
    <source>
        <dbReference type="Proteomes" id="UP001155280"/>
    </source>
</evidence>
<protein>
    <recommendedName>
        <fullName evidence="4">Lipoprotein</fullName>
    </recommendedName>
</protein>
<comment type="caution">
    <text evidence="2">The sequence shown here is derived from an EMBL/GenBank/DDBJ whole genome shotgun (WGS) entry which is preliminary data.</text>
</comment>
<dbReference type="PROSITE" id="PS51257">
    <property type="entry name" value="PROKAR_LIPOPROTEIN"/>
    <property type="match status" value="1"/>
</dbReference>
<feature type="chain" id="PRO_5040881831" description="Lipoprotein" evidence="1">
    <location>
        <begin position="22"/>
        <end position="182"/>
    </location>
</feature>
<feature type="signal peptide" evidence="1">
    <location>
        <begin position="1"/>
        <end position="21"/>
    </location>
</feature>
<organism evidence="2 3">
    <name type="scientific">Christiangramia oceanisediminis</name>
    <dbReference type="NCBI Taxonomy" id="2920386"/>
    <lineage>
        <taxon>Bacteria</taxon>
        <taxon>Pseudomonadati</taxon>
        <taxon>Bacteroidota</taxon>
        <taxon>Flavobacteriia</taxon>
        <taxon>Flavobacteriales</taxon>
        <taxon>Flavobacteriaceae</taxon>
        <taxon>Christiangramia</taxon>
    </lineage>
</organism>
<keyword evidence="1" id="KW-0732">Signal</keyword>
<sequence length="182" mass="21136">MFRLKLIIVPTLIISCLSLTSCFKDVDFGQAPDIALEPDLQVDLAYYELNETDFFDSETNLYTPLIRDTLRLEFLDDDYIQDGLMFVEFRFRHENRFPFPVRSNIKFLNENNRREFSIAYTIPEGSTAMPSVVDTLKVMEGNDIRNVRRSIQMVMELDILGGGQELEGSLDFSSKGLFRFEF</sequence>
<reference evidence="2" key="1">
    <citation type="submission" date="2022-07" db="EMBL/GenBank/DDBJ databases">
        <title>Gramela sediminis sp. nov., isolated from deep-sea sediment of the Indian Ocean.</title>
        <authorList>
            <person name="Shi H."/>
        </authorList>
    </citation>
    <scope>NUCLEOTIDE SEQUENCE</scope>
    <source>
        <strain evidence="2">GC03-9</strain>
    </source>
</reference>
<evidence type="ECO:0000313" key="2">
    <source>
        <dbReference type="EMBL" id="MCP9201558.1"/>
    </source>
</evidence>
<proteinExistence type="predicted"/>
<name>A0A9X2L051_9FLAO</name>
<dbReference type="EMBL" id="JANCNS010000003">
    <property type="protein sequence ID" value="MCP9201558.1"/>
    <property type="molecule type" value="Genomic_DNA"/>
</dbReference>
<dbReference type="AlphaFoldDB" id="A0A9X2L051"/>
<evidence type="ECO:0000256" key="1">
    <source>
        <dbReference type="SAM" id="SignalP"/>
    </source>
</evidence>
<evidence type="ECO:0008006" key="4">
    <source>
        <dbReference type="Google" id="ProtNLM"/>
    </source>
</evidence>
<accession>A0A9X2L051</accession>
<dbReference type="Proteomes" id="UP001155280">
    <property type="component" value="Unassembled WGS sequence"/>
</dbReference>
<keyword evidence="3" id="KW-1185">Reference proteome</keyword>
<dbReference type="RefSeq" id="WP_241552393.1">
    <property type="nucleotide sequence ID" value="NZ_JANCNS010000003.1"/>
</dbReference>